<dbReference type="RefSeq" id="WP_169602750.1">
    <property type="nucleotide sequence ID" value="NZ_CP046565.1"/>
</dbReference>
<sequence>MTTLYISHPVFLRHDTGPGHPEGSVRLAAIETALAAPEFQGLRRLQAPRAEISRLELVHAKGHIERVFAAIPQTGHHFVDADTVVSPESGEAALHAVGAVCLAVDQVMGKQARNAFCAVRPPGHHAEPDAAMGFCLFNNVAIAAAHALANHGLQRVAIMDFDVHHGNGTQAAFRRNPAVLYVSTHQYPWYPGTGSAKETGVGNLVNIPLPAGTGSAAYRKAVTDTALPAIDRFRPELILVSAGFDAHRDDPLAGLALTEDDYAWITAELMKLADRHACGRVVSVLEGGYALEALGRSVAAHVRTLLLPSPGALAAAAA</sequence>
<dbReference type="PRINTS" id="PR01270">
    <property type="entry name" value="HDASUPER"/>
</dbReference>
<proteinExistence type="inferred from homology"/>
<dbReference type="InterPro" id="IPR037138">
    <property type="entry name" value="His_deacetylse_dom_sf"/>
</dbReference>
<gene>
    <name evidence="3" type="ORF">GNH96_05495</name>
</gene>
<dbReference type="InterPro" id="IPR000286">
    <property type="entry name" value="HDACs"/>
</dbReference>
<evidence type="ECO:0000256" key="1">
    <source>
        <dbReference type="ARBA" id="ARBA00005947"/>
    </source>
</evidence>
<protein>
    <submittedName>
        <fullName evidence="3">Histone deacetylase family protein</fullName>
    </submittedName>
</protein>
<comment type="similarity">
    <text evidence="1">Belongs to the histone deacetylase family.</text>
</comment>
<dbReference type="EMBL" id="CP046565">
    <property type="protein sequence ID" value="QJD29467.1"/>
    <property type="molecule type" value="Genomic_DNA"/>
</dbReference>
<dbReference type="PANTHER" id="PTHR10625:SF10">
    <property type="entry name" value="HISTONE DEACETYLASE HDAC1"/>
    <property type="match status" value="1"/>
</dbReference>
<reference evidence="4" key="1">
    <citation type="submission" date="2019-12" db="EMBL/GenBank/DDBJ databases">
        <authorList>
            <person name="Awala S.I."/>
            <person name="Rhee S.K."/>
        </authorList>
    </citation>
    <scope>NUCLEOTIDE SEQUENCE [LARGE SCALE GENOMIC DNA]</scope>
    <source>
        <strain evidence="4">IM1</strain>
    </source>
</reference>
<evidence type="ECO:0000313" key="3">
    <source>
        <dbReference type="EMBL" id="QJD29467.1"/>
    </source>
</evidence>
<dbReference type="GO" id="GO:0040029">
    <property type="term" value="P:epigenetic regulation of gene expression"/>
    <property type="evidence" value="ECO:0007669"/>
    <property type="project" value="TreeGrafter"/>
</dbReference>
<evidence type="ECO:0000259" key="2">
    <source>
        <dbReference type="Pfam" id="PF00850"/>
    </source>
</evidence>
<dbReference type="Pfam" id="PF00850">
    <property type="entry name" value="Hist_deacetyl"/>
    <property type="match status" value="1"/>
</dbReference>
<dbReference type="Proteomes" id="UP000503004">
    <property type="component" value="Chromosome"/>
</dbReference>
<dbReference type="KEGG" id="metu:GNH96_05495"/>
<name>A0A858Q6M1_9GAMM</name>
<keyword evidence="4" id="KW-1185">Reference proteome</keyword>
<evidence type="ECO:0000313" key="4">
    <source>
        <dbReference type="Proteomes" id="UP000503004"/>
    </source>
</evidence>
<dbReference type="SUPFAM" id="SSF52768">
    <property type="entry name" value="Arginase/deacetylase"/>
    <property type="match status" value="1"/>
</dbReference>
<dbReference type="AlphaFoldDB" id="A0A858Q6M1"/>
<dbReference type="Gene3D" id="3.40.800.20">
    <property type="entry name" value="Histone deacetylase domain"/>
    <property type="match status" value="1"/>
</dbReference>
<dbReference type="CDD" id="cd11599">
    <property type="entry name" value="HDAC_classII_2"/>
    <property type="match status" value="1"/>
</dbReference>
<dbReference type="InterPro" id="IPR023696">
    <property type="entry name" value="Ureohydrolase_dom_sf"/>
</dbReference>
<feature type="domain" description="Histone deacetylase" evidence="2">
    <location>
        <begin position="20"/>
        <end position="305"/>
    </location>
</feature>
<dbReference type="PANTHER" id="PTHR10625">
    <property type="entry name" value="HISTONE DEACETYLASE HDAC1-RELATED"/>
    <property type="match status" value="1"/>
</dbReference>
<dbReference type="GO" id="GO:0004407">
    <property type="term" value="F:histone deacetylase activity"/>
    <property type="evidence" value="ECO:0007669"/>
    <property type="project" value="TreeGrafter"/>
</dbReference>
<dbReference type="InterPro" id="IPR023801">
    <property type="entry name" value="His_deacetylse_dom"/>
</dbReference>
<accession>A0A858Q6M1</accession>
<organism evidence="3 4">
    <name type="scientific">Methylococcus geothermalis</name>
    <dbReference type="NCBI Taxonomy" id="2681310"/>
    <lineage>
        <taxon>Bacteria</taxon>
        <taxon>Pseudomonadati</taxon>
        <taxon>Pseudomonadota</taxon>
        <taxon>Gammaproteobacteria</taxon>
        <taxon>Methylococcales</taxon>
        <taxon>Methylococcaceae</taxon>
        <taxon>Methylococcus</taxon>
    </lineage>
</organism>